<keyword evidence="2" id="KW-0238">DNA-binding</keyword>
<dbReference type="InterPro" id="IPR036388">
    <property type="entry name" value="WH-like_DNA-bd_sf"/>
</dbReference>
<gene>
    <name evidence="5" type="ORF">WG901_15705</name>
</gene>
<dbReference type="SUPFAM" id="SSF46785">
    <property type="entry name" value="Winged helix' DNA-binding domain"/>
    <property type="match status" value="1"/>
</dbReference>
<dbReference type="Pfam" id="PF00392">
    <property type="entry name" value="GntR"/>
    <property type="match status" value="1"/>
</dbReference>
<dbReference type="InterPro" id="IPR011711">
    <property type="entry name" value="GntR_C"/>
</dbReference>
<evidence type="ECO:0000313" key="5">
    <source>
        <dbReference type="EMBL" id="MEJ5978097.1"/>
    </source>
</evidence>
<dbReference type="SMART" id="SM00345">
    <property type="entry name" value="HTH_GNTR"/>
    <property type="match status" value="1"/>
</dbReference>
<feature type="domain" description="HTH gntR-type" evidence="4">
    <location>
        <begin position="15"/>
        <end position="83"/>
    </location>
</feature>
<comment type="caution">
    <text evidence="5">The sequence shown here is derived from an EMBL/GenBank/DDBJ whole genome shotgun (WGS) entry which is preliminary data.</text>
</comment>
<organism evidence="5 6">
    <name type="scientific">Novosphingobium anseongense</name>
    <dbReference type="NCBI Taxonomy" id="3133436"/>
    <lineage>
        <taxon>Bacteria</taxon>
        <taxon>Pseudomonadati</taxon>
        <taxon>Pseudomonadota</taxon>
        <taxon>Alphaproteobacteria</taxon>
        <taxon>Sphingomonadales</taxon>
        <taxon>Sphingomonadaceae</taxon>
        <taxon>Novosphingobium</taxon>
    </lineage>
</organism>
<proteinExistence type="predicted"/>
<keyword evidence="6" id="KW-1185">Reference proteome</keyword>
<keyword evidence="3" id="KW-0804">Transcription</keyword>
<evidence type="ECO:0000313" key="6">
    <source>
        <dbReference type="Proteomes" id="UP001361239"/>
    </source>
</evidence>
<dbReference type="SUPFAM" id="SSF48008">
    <property type="entry name" value="GntR ligand-binding domain-like"/>
    <property type="match status" value="1"/>
</dbReference>
<evidence type="ECO:0000256" key="3">
    <source>
        <dbReference type="ARBA" id="ARBA00023163"/>
    </source>
</evidence>
<dbReference type="PANTHER" id="PTHR43537">
    <property type="entry name" value="TRANSCRIPTIONAL REGULATOR, GNTR FAMILY"/>
    <property type="match status" value="1"/>
</dbReference>
<evidence type="ECO:0000256" key="2">
    <source>
        <dbReference type="ARBA" id="ARBA00023125"/>
    </source>
</evidence>
<dbReference type="Gene3D" id="1.20.120.530">
    <property type="entry name" value="GntR ligand-binding domain-like"/>
    <property type="match status" value="1"/>
</dbReference>
<dbReference type="InterPro" id="IPR000524">
    <property type="entry name" value="Tscrpt_reg_HTH_GntR"/>
</dbReference>
<sequence length="242" mass="26485">MNDGQTVNQAATGKITLVERAMTAVRDYIRDNDLKVGDALPGEGKFAADLEVSRAVMREAFGALAALRQIDVANGRRARVAAIDGSVMASSLDHAVATAQVSVVDVWDVRRTLELRTVGLAAQNRSEAQARQIMAAAEAMTEAAGDLARLSEADVEFHHAIAEASGNPLFHQIVRSFNRLMDVAVPRAWQTRQTDGQRLEMLELHRDVARAIADRDTARAVALMDRHFDTSIADLMRMREPN</sequence>
<reference evidence="5 6" key="1">
    <citation type="submission" date="2024-03" db="EMBL/GenBank/DDBJ databases">
        <authorList>
            <person name="Jo J.-H."/>
        </authorList>
    </citation>
    <scope>NUCLEOTIDE SEQUENCE [LARGE SCALE GENOMIC DNA]</scope>
    <source>
        <strain evidence="5 6">PS1R-30</strain>
    </source>
</reference>
<evidence type="ECO:0000259" key="4">
    <source>
        <dbReference type="PROSITE" id="PS50949"/>
    </source>
</evidence>
<dbReference type="PROSITE" id="PS50949">
    <property type="entry name" value="HTH_GNTR"/>
    <property type="match status" value="1"/>
</dbReference>
<dbReference type="InterPro" id="IPR008920">
    <property type="entry name" value="TF_FadR/GntR_C"/>
</dbReference>
<dbReference type="EMBL" id="JBBHJZ010000003">
    <property type="protein sequence ID" value="MEJ5978097.1"/>
    <property type="molecule type" value="Genomic_DNA"/>
</dbReference>
<dbReference type="RefSeq" id="WP_339588038.1">
    <property type="nucleotide sequence ID" value="NZ_JBBHJZ010000003.1"/>
</dbReference>
<dbReference type="InterPro" id="IPR036390">
    <property type="entry name" value="WH_DNA-bd_sf"/>
</dbReference>
<name>A0ABU8RZC7_9SPHN</name>
<dbReference type="SMART" id="SM00895">
    <property type="entry name" value="FCD"/>
    <property type="match status" value="1"/>
</dbReference>
<keyword evidence="1" id="KW-0805">Transcription regulation</keyword>
<dbReference type="Pfam" id="PF07729">
    <property type="entry name" value="FCD"/>
    <property type="match status" value="1"/>
</dbReference>
<protein>
    <submittedName>
        <fullName evidence="5">FCD domain-containing protein</fullName>
    </submittedName>
</protein>
<dbReference type="Proteomes" id="UP001361239">
    <property type="component" value="Unassembled WGS sequence"/>
</dbReference>
<dbReference type="PANTHER" id="PTHR43537:SF5">
    <property type="entry name" value="UXU OPERON TRANSCRIPTIONAL REGULATOR"/>
    <property type="match status" value="1"/>
</dbReference>
<dbReference type="Gene3D" id="1.10.10.10">
    <property type="entry name" value="Winged helix-like DNA-binding domain superfamily/Winged helix DNA-binding domain"/>
    <property type="match status" value="1"/>
</dbReference>
<evidence type="ECO:0000256" key="1">
    <source>
        <dbReference type="ARBA" id="ARBA00023015"/>
    </source>
</evidence>
<accession>A0ABU8RZC7</accession>